<dbReference type="InterPro" id="IPR050343">
    <property type="entry name" value="RsuA_PseudoU_synthase"/>
</dbReference>
<reference evidence="6" key="1">
    <citation type="journal article" date="2004" name="Environ. Microbiol.">
        <title>The genome of Desulfotalea psychrophila, a sulfate-reducing bacterium from permanently cold Arctic sediments.</title>
        <authorList>
            <person name="Rabus R."/>
            <person name="Ruepp A."/>
            <person name="Frickey T."/>
            <person name="Rattei T."/>
            <person name="Fartmann B."/>
            <person name="Stark M."/>
            <person name="Bauer M."/>
            <person name="Zibat A."/>
            <person name="Lombardot T."/>
            <person name="Becker I."/>
            <person name="Amann J."/>
            <person name="Gellner K."/>
            <person name="Teeling H."/>
            <person name="Leuschner W.D."/>
            <person name="Gloeckner F.-O."/>
            <person name="Lupas A.N."/>
            <person name="Amann R."/>
            <person name="Klenk H.-P."/>
        </authorList>
    </citation>
    <scope>NUCLEOTIDE SEQUENCE [LARGE SCALE GENOMIC DNA]</scope>
    <source>
        <strain evidence="6">DSM 12343 / LSv54</strain>
    </source>
</reference>
<dbReference type="SUPFAM" id="SSF55174">
    <property type="entry name" value="Alpha-L RNA-binding motif"/>
    <property type="match status" value="1"/>
</dbReference>
<evidence type="ECO:0000313" key="6">
    <source>
        <dbReference type="Proteomes" id="UP000000602"/>
    </source>
</evidence>
<evidence type="ECO:0000259" key="4">
    <source>
        <dbReference type="SMART" id="SM00363"/>
    </source>
</evidence>
<dbReference type="STRING" id="177439.DP0820"/>
<dbReference type="FunFam" id="3.10.290.10:FF:000003">
    <property type="entry name" value="Pseudouridine synthase"/>
    <property type="match status" value="1"/>
</dbReference>
<evidence type="ECO:0000256" key="2">
    <source>
        <dbReference type="ARBA" id="ARBA00023235"/>
    </source>
</evidence>
<dbReference type="PROSITE" id="PS01149">
    <property type="entry name" value="PSI_RSU"/>
    <property type="match status" value="1"/>
</dbReference>
<dbReference type="InterPro" id="IPR006145">
    <property type="entry name" value="PsdUridine_synth_RsuA/RluA"/>
</dbReference>
<dbReference type="GO" id="GO:0000455">
    <property type="term" value="P:enzyme-directed rRNA pseudouridine synthesis"/>
    <property type="evidence" value="ECO:0007669"/>
    <property type="project" value="UniProtKB-ARBA"/>
</dbReference>
<dbReference type="InterPro" id="IPR020094">
    <property type="entry name" value="TruA/RsuA/RluB/E/F_N"/>
</dbReference>
<accession>Q6AQ24</accession>
<keyword evidence="3" id="KW-0694">RNA-binding</keyword>
<dbReference type="Proteomes" id="UP000000602">
    <property type="component" value="Chromosome"/>
</dbReference>
<gene>
    <name evidence="5" type="ordered locus">DP0820</name>
</gene>
<keyword evidence="6" id="KW-1185">Reference proteome</keyword>
<dbReference type="PANTHER" id="PTHR47683:SF2">
    <property type="entry name" value="RNA-BINDING S4 DOMAIN-CONTAINING PROTEIN"/>
    <property type="match status" value="1"/>
</dbReference>
<keyword evidence="2" id="KW-0413">Isomerase</keyword>
<dbReference type="InterPro" id="IPR002942">
    <property type="entry name" value="S4_RNA-bd"/>
</dbReference>
<comment type="similarity">
    <text evidence="1">Belongs to the pseudouridine synthase RsuA family.</text>
</comment>
<evidence type="ECO:0000313" key="5">
    <source>
        <dbReference type="EMBL" id="CAG35549.1"/>
    </source>
</evidence>
<dbReference type="eggNOG" id="COG1187">
    <property type="taxonomic scope" value="Bacteria"/>
</dbReference>
<dbReference type="AlphaFoldDB" id="Q6AQ24"/>
<sequence>MIGLTMLPDTPQICFGLSEKLDRISFSNLLQLLGRKEFADLLSARLNSKEINQAFDQIALVLRTISVKMNITKIFCKIEKSTLTHRPPSTIKSYNIMSPVRLQKFLAASGICSRRKAEQLILDGRVTLNGETVLILGTKITPDIDKITVDGKLVKEEEQKVYYLLNKPKGYVTTLSDPQGRPVVTDLLHGINERVFPVGRLDFDTEGALLLTNDGDLAQKTLPPQLRNL</sequence>
<dbReference type="InterPro" id="IPR018496">
    <property type="entry name" value="PsdUridine_synth_RsuA/RluB_CS"/>
</dbReference>
<dbReference type="Gene3D" id="3.10.290.10">
    <property type="entry name" value="RNA-binding S4 domain"/>
    <property type="match status" value="1"/>
</dbReference>
<dbReference type="Gene3D" id="3.30.70.580">
    <property type="entry name" value="Pseudouridine synthase I, catalytic domain, N-terminal subdomain"/>
    <property type="match status" value="1"/>
</dbReference>
<dbReference type="InterPro" id="IPR036986">
    <property type="entry name" value="S4_RNA-bd_sf"/>
</dbReference>
<dbReference type="EMBL" id="CR522870">
    <property type="protein sequence ID" value="CAG35549.1"/>
    <property type="molecule type" value="Genomic_DNA"/>
</dbReference>
<dbReference type="Pfam" id="PF00849">
    <property type="entry name" value="PseudoU_synth_2"/>
    <property type="match status" value="1"/>
</dbReference>
<name>Q6AQ24_DESPS</name>
<dbReference type="GO" id="GO:0003723">
    <property type="term" value="F:RNA binding"/>
    <property type="evidence" value="ECO:0007669"/>
    <property type="project" value="UniProtKB-KW"/>
</dbReference>
<dbReference type="KEGG" id="dps:DP0820"/>
<protein>
    <submittedName>
        <fullName evidence="5">Related to ribosomal large subunit pseudouridine synthase B</fullName>
    </submittedName>
</protein>
<dbReference type="Pfam" id="PF01479">
    <property type="entry name" value="S4"/>
    <property type="match status" value="1"/>
</dbReference>
<dbReference type="PROSITE" id="PS50889">
    <property type="entry name" value="S4"/>
    <property type="match status" value="1"/>
</dbReference>
<proteinExistence type="inferred from homology"/>
<dbReference type="PANTHER" id="PTHR47683">
    <property type="entry name" value="PSEUDOURIDINE SYNTHASE FAMILY PROTEIN-RELATED"/>
    <property type="match status" value="1"/>
</dbReference>
<dbReference type="GO" id="GO:0120159">
    <property type="term" value="F:rRNA pseudouridine synthase activity"/>
    <property type="evidence" value="ECO:0007669"/>
    <property type="project" value="UniProtKB-ARBA"/>
</dbReference>
<organism evidence="5 6">
    <name type="scientific">Desulfotalea psychrophila (strain LSv54 / DSM 12343)</name>
    <dbReference type="NCBI Taxonomy" id="177439"/>
    <lineage>
        <taxon>Bacteria</taxon>
        <taxon>Pseudomonadati</taxon>
        <taxon>Thermodesulfobacteriota</taxon>
        <taxon>Desulfobulbia</taxon>
        <taxon>Desulfobulbales</taxon>
        <taxon>Desulfocapsaceae</taxon>
        <taxon>Desulfotalea</taxon>
    </lineage>
</organism>
<evidence type="ECO:0000256" key="1">
    <source>
        <dbReference type="ARBA" id="ARBA00008348"/>
    </source>
</evidence>
<feature type="domain" description="RNA-binding S4" evidence="4">
    <location>
        <begin position="100"/>
        <end position="159"/>
    </location>
</feature>
<evidence type="ECO:0000256" key="3">
    <source>
        <dbReference type="PROSITE-ProRule" id="PRU00182"/>
    </source>
</evidence>
<dbReference type="CDD" id="cd00165">
    <property type="entry name" value="S4"/>
    <property type="match status" value="1"/>
</dbReference>
<dbReference type="SMART" id="SM00363">
    <property type="entry name" value="S4"/>
    <property type="match status" value="1"/>
</dbReference>
<dbReference type="HOGENOM" id="CLU_1208191_0_0_7"/>